<name>A0A0F9LJT6_9ZZZZ</name>
<dbReference type="SUPFAM" id="SSF52540">
    <property type="entry name" value="P-loop containing nucleoside triphosphate hydrolases"/>
    <property type="match status" value="1"/>
</dbReference>
<organism evidence="2">
    <name type="scientific">marine sediment metagenome</name>
    <dbReference type="NCBI Taxonomy" id="412755"/>
    <lineage>
        <taxon>unclassified sequences</taxon>
        <taxon>metagenomes</taxon>
        <taxon>ecological metagenomes</taxon>
    </lineage>
</organism>
<proteinExistence type="predicted"/>
<evidence type="ECO:0000259" key="1">
    <source>
        <dbReference type="Pfam" id="PF13175"/>
    </source>
</evidence>
<dbReference type="Pfam" id="PF13175">
    <property type="entry name" value="AAA_15"/>
    <property type="match status" value="1"/>
</dbReference>
<accession>A0A0F9LJT6</accession>
<gene>
    <name evidence="2" type="ORF">LCGC14_1268000</name>
</gene>
<comment type="caution">
    <text evidence="2">The sequence shown here is derived from an EMBL/GenBank/DDBJ whole genome shotgun (WGS) entry which is preliminary data.</text>
</comment>
<reference evidence="2" key="1">
    <citation type="journal article" date="2015" name="Nature">
        <title>Complex archaea that bridge the gap between prokaryotes and eukaryotes.</title>
        <authorList>
            <person name="Spang A."/>
            <person name="Saw J.H."/>
            <person name="Jorgensen S.L."/>
            <person name="Zaremba-Niedzwiedzka K."/>
            <person name="Martijn J."/>
            <person name="Lind A.E."/>
            <person name="van Eijk R."/>
            <person name="Schleper C."/>
            <person name="Guy L."/>
            <person name="Ettema T.J."/>
        </authorList>
    </citation>
    <scope>NUCLEOTIDE SEQUENCE</scope>
</reference>
<dbReference type="PANTHER" id="PTHR32114">
    <property type="entry name" value="ABC TRANSPORTER ABCH.3"/>
    <property type="match status" value="1"/>
</dbReference>
<dbReference type="InterPro" id="IPR027417">
    <property type="entry name" value="P-loop_NTPase"/>
</dbReference>
<evidence type="ECO:0000313" key="2">
    <source>
        <dbReference type="EMBL" id="KKM87526.1"/>
    </source>
</evidence>
<dbReference type="InterPro" id="IPR041685">
    <property type="entry name" value="AAA_GajA/Old/RecF-like"/>
</dbReference>
<dbReference type="EMBL" id="LAZR01007089">
    <property type="protein sequence ID" value="KKM87526.1"/>
    <property type="molecule type" value="Genomic_DNA"/>
</dbReference>
<feature type="domain" description="Endonuclease GajA/Old nuclease/RecF-like AAA" evidence="1">
    <location>
        <begin position="9"/>
        <end position="225"/>
    </location>
</feature>
<sequence>MASFSTINMKFKTLHLKNYQAHKDTTIDFTAGLNIIIGESDMGKSSILRALRKLVRDVPAGKDHINKDATSMKISLTVVDDNDHEYIIIREVTPSKNLYYLDKQEFGGFGREIPEEIQNTLEMFLVELENSEKVDLHFFDQHDAPFMVARGSAGTRSKLLGRIAGLHTLDRGIVVVNKDIRAGNSVLKTRSEDRARCQKSVDDARDTSNDHVLYNACKVQLQKIAKELGTLEKLEALLKKLRTISDEGKQTKKEFDGLPDIVVDFHKLREDNRRLDKLQGLHNVLNSITDQIVKLPTIQVDVNIDFGKIRKNIQKLTKLQEFHKTLDLIESKITALVIIELDPSIEKAQNEWAKALTDLKICPVCKQSTVNIETHCDQL</sequence>
<dbReference type="AlphaFoldDB" id="A0A0F9LJT6"/>
<dbReference type="PANTHER" id="PTHR32114:SF2">
    <property type="entry name" value="ABC TRANSPORTER ABCH.3"/>
    <property type="match status" value="1"/>
</dbReference>
<dbReference type="Gene3D" id="3.40.50.300">
    <property type="entry name" value="P-loop containing nucleotide triphosphate hydrolases"/>
    <property type="match status" value="1"/>
</dbReference>
<protein>
    <recommendedName>
        <fullName evidence="1">Endonuclease GajA/Old nuclease/RecF-like AAA domain-containing protein</fullName>
    </recommendedName>
</protein>